<evidence type="ECO:0000313" key="1">
    <source>
        <dbReference type="EMBL" id="BAR57713.1"/>
    </source>
</evidence>
<accession>A0A0E4BQW7</accession>
<reference evidence="1 2" key="1">
    <citation type="submission" date="2014-11" db="EMBL/GenBank/DDBJ databases">
        <title>Symbiosis island explosion on the genome of extra-slow-growing strains of soybean bradyrhizobia with massive insertion sequences.</title>
        <authorList>
            <person name="Iida T."/>
            <person name="Minamisawa K."/>
        </authorList>
    </citation>
    <scope>NUCLEOTIDE SEQUENCE [LARGE SCALE GENOMIC DNA]</scope>
    <source>
        <strain evidence="1 2">NK6</strain>
    </source>
</reference>
<organism evidence="1 2">
    <name type="scientific">Bradyrhizobium diazoefficiens</name>
    <dbReference type="NCBI Taxonomy" id="1355477"/>
    <lineage>
        <taxon>Bacteria</taxon>
        <taxon>Pseudomonadati</taxon>
        <taxon>Pseudomonadota</taxon>
        <taxon>Alphaproteobacteria</taxon>
        <taxon>Hyphomicrobiales</taxon>
        <taxon>Nitrobacteraceae</taxon>
        <taxon>Bradyrhizobium</taxon>
    </lineage>
</organism>
<dbReference type="AlphaFoldDB" id="A0A0E4BQW7"/>
<protein>
    <submittedName>
        <fullName evidence="1">Uncharacterized protein</fullName>
    </submittedName>
</protein>
<dbReference type="EMBL" id="AP014685">
    <property type="protein sequence ID" value="BAR57713.1"/>
    <property type="molecule type" value="Genomic_DNA"/>
</dbReference>
<gene>
    <name evidence="1" type="ORF">NK6_4546</name>
</gene>
<dbReference type="Proteomes" id="UP000063308">
    <property type="component" value="Chromosome"/>
</dbReference>
<name>A0A0E4BQW7_9BRAD</name>
<proteinExistence type="predicted"/>
<sequence length="31" mass="3592">MWKLKTSRGTRTFSLHFDKKSINLKQAQLGA</sequence>
<evidence type="ECO:0000313" key="2">
    <source>
        <dbReference type="Proteomes" id="UP000063308"/>
    </source>
</evidence>